<dbReference type="AlphaFoldDB" id="A0A495JJC8"/>
<dbReference type="RefSeq" id="WP_121157464.1">
    <property type="nucleotide sequence ID" value="NZ_RBKT01000001.1"/>
</dbReference>
<dbReference type="GO" id="GO:0005886">
    <property type="term" value="C:plasma membrane"/>
    <property type="evidence" value="ECO:0007669"/>
    <property type="project" value="UniProtKB-SubCell"/>
</dbReference>
<comment type="subcellular location">
    <subcellularLocation>
        <location evidence="1 7">Cell membrane</location>
        <topology evidence="1 7">Multi-pass membrane protein</topology>
    </subcellularLocation>
</comment>
<comment type="similarity">
    <text evidence="7">Belongs to the binding-protein-dependent transport system permease family.</text>
</comment>
<dbReference type="Gene3D" id="1.10.3720.10">
    <property type="entry name" value="MetI-like"/>
    <property type="match status" value="1"/>
</dbReference>
<dbReference type="PANTHER" id="PTHR43744">
    <property type="entry name" value="ABC TRANSPORTER PERMEASE PROTEIN MG189-RELATED-RELATED"/>
    <property type="match status" value="1"/>
</dbReference>
<dbReference type="CDD" id="cd06261">
    <property type="entry name" value="TM_PBP2"/>
    <property type="match status" value="1"/>
</dbReference>
<evidence type="ECO:0000256" key="4">
    <source>
        <dbReference type="ARBA" id="ARBA00022692"/>
    </source>
</evidence>
<proteinExistence type="inferred from homology"/>
<dbReference type="Proteomes" id="UP000277671">
    <property type="component" value="Unassembled WGS sequence"/>
</dbReference>
<evidence type="ECO:0000259" key="9">
    <source>
        <dbReference type="PROSITE" id="PS50928"/>
    </source>
</evidence>
<dbReference type="InterPro" id="IPR000515">
    <property type="entry name" value="MetI-like"/>
</dbReference>
<reference evidence="10 11" key="1">
    <citation type="submission" date="2018-10" db="EMBL/GenBank/DDBJ databases">
        <title>Sequencing the genomes of 1000 actinobacteria strains.</title>
        <authorList>
            <person name="Klenk H.-P."/>
        </authorList>
    </citation>
    <scope>NUCLEOTIDE SEQUENCE [LARGE SCALE GENOMIC DNA]</scope>
    <source>
        <strain evidence="10 11">DSM 45175</strain>
    </source>
</reference>
<dbReference type="EMBL" id="RBKT01000001">
    <property type="protein sequence ID" value="RKR88921.1"/>
    <property type="molecule type" value="Genomic_DNA"/>
</dbReference>
<feature type="transmembrane region" description="Helical" evidence="7">
    <location>
        <begin position="162"/>
        <end position="185"/>
    </location>
</feature>
<sequence>MVTETAAPAAPPGAAPALSRRPGRTGRHIGRLLILVAILALVLYPLFWMIGTSLKSPEEIVNNIGLLPRELTPGNYPDGWRNFDVSFGRFFVNSAMVSLLTVLGNAISCLLAAYAFARLRFRLRGFWFAIMIGTLLLPGHVLIVPQYILFRTFDMVGGPWPYLPLVVPQFLATEAFFVFLMVQFIRGIPRELDEAAKIDGASPFGIFRHVILPLSRPALVTTAIFSFIWTWNDFFRQLVYLSDLEDYTVPVALTLFIDSTSQSAVGPMFAMSVLSLLPVFLFFVAFQRMLVEGLNTTGLKG</sequence>
<keyword evidence="3" id="KW-1003">Cell membrane</keyword>
<keyword evidence="4 7" id="KW-0812">Transmembrane</keyword>
<keyword evidence="5 7" id="KW-1133">Transmembrane helix</keyword>
<evidence type="ECO:0000256" key="5">
    <source>
        <dbReference type="ARBA" id="ARBA00022989"/>
    </source>
</evidence>
<evidence type="ECO:0000256" key="2">
    <source>
        <dbReference type="ARBA" id="ARBA00022448"/>
    </source>
</evidence>
<protein>
    <submittedName>
        <fullName evidence="10">Carbohydrate ABC transporter membrane protein 2 (CUT1 family)</fullName>
    </submittedName>
</protein>
<dbReference type="GO" id="GO:0055085">
    <property type="term" value="P:transmembrane transport"/>
    <property type="evidence" value="ECO:0007669"/>
    <property type="project" value="InterPro"/>
</dbReference>
<evidence type="ECO:0000256" key="6">
    <source>
        <dbReference type="ARBA" id="ARBA00023136"/>
    </source>
</evidence>
<feature type="transmembrane region" description="Helical" evidence="7">
    <location>
        <begin position="264"/>
        <end position="286"/>
    </location>
</feature>
<feature type="transmembrane region" description="Helical" evidence="7">
    <location>
        <begin position="126"/>
        <end position="150"/>
    </location>
</feature>
<evidence type="ECO:0000256" key="1">
    <source>
        <dbReference type="ARBA" id="ARBA00004651"/>
    </source>
</evidence>
<keyword evidence="11" id="KW-1185">Reference proteome</keyword>
<gene>
    <name evidence="10" type="ORF">BDK92_3254</name>
</gene>
<dbReference type="PANTHER" id="PTHR43744:SF6">
    <property type="entry name" value="ABC TRANSPORTER PERMEASE PROTEIN YESQ-RELATED"/>
    <property type="match status" value="1"/>
</dbReference>
<evidence type="ECO:0000256" key="7">
    <source>
        <dbReference type="RuleBase" id="RU363032"/>
    </source>
</evidence>
<comment type="caution">
    <text evidence="10">The sequence shown here is derived from an EMBL/GenBank/DDBJ whole genome shotgun (WGS) entry which is preliminary data.</text>
</comment>
<evidence type="ECO:0000313" key="10">
    <source>
        <dbReference type="EMBL" id="RKR88921.1"/>
    </source>
</evidence>
<dbReference type="InterPro" id="IPR035906">
    <property type="entry name" value="MetI-like_sf"/>
</dbReference>
<organism evidence="10 11">
    <name type="scientific">Micromonospora pisi</name>
    <dbReference type="NCBI Taxonomy" id="589240"/>
    <lineage>
        <taxon>Bacteria</taxon>
        <taxon>Bacillati</taxon>
        <taxon>Actinomycetota</taxon>
        <taxon>Actinomycetes</taxon>
        <taxon>Micromonosporales</taxon>
        <taxon>Micromonosporaceae</taxon>
        <taxon>Micromonospora</taxon>
    </lineage>
</organism>
<feature type="transmembrane region" description="Helical" evidence="7">
    <location>
        <begin position="90"/>
        <end position="114"/>
    </location>
</feature>
<feature type="transmembrane region" description="Helical" evidence="7">
    <location>
        <begin position="29"/>
        <end position="50"/>
    </location>
</feature>
<accession>A0A495JJC8</accession>
<dbReference type="PROSITE" id="PS50928">
    <property type="entry name" value="ABC_TM1"/>
    <property type="match status" value="1"/>
</dbReference>
<name>A0A495JJC8_9ACTN</name>
<keyword evidence="6 7" id="KW-0472">Membrane</keyword>
<evidence type="ECO:0000256" key="3">
    <source>
        <dbReference type="ARBA" id="ARBA00022475"/>
    </source>
</evidence>
<dbReference type="Pfam" id="PF00528">
    <property type="entry name" value="BPD_transp_1"/>
    <property type="match status" value="1"/>
</dbReference>
<keyword evidence="2 7" id="KW-0813">Transport</keyword>
<evidence type="ECO:0000313" key="11">
    <source>
        <dbReference type="Proteomes" id="UP000277671"/>
    </source>
</evidence>
<dbReference type="OrthoDB" id="148827at2"/>
<dbReference type="SUPFAM" id="SSF161098">
    <property type="entry name" value="MetI-like"/>
    <property type="match status" value="1"/>
</dbReference>
<feature type="region of interest" description="Disordered" evidence="8">
    <location>
        <begin position="1"/>
        <end position="22"/>
    </location>
</feature>
<evidence type="ECO:0000256" key="8">
    <source>
        <dbReference type="SAM" id="MobiDB-lite"/>
    </source>
</evidence>
<feature type="transmembrane region" description="Helical" evidence="7">
    <location>
        <begin position="206"/>
        <end position="231"/>
    </location>
</feature>
<feature type="domain" description="ABC transmembrane type-1" evidence="9">
    <location>
        <begin position="91"/>
        <end position="286"/>
    </location>
</feature>